<protein>
    <submittedName>
        <fullName evidence="3">Uncharacterized protein</fullName>
    </submittedName>
</protein>
<accession>A0AAN1QLV5</accession>
<sequence length="169" mass="18852">MTKRRSPKLHRPRRRRVETCDPVIDSIPWELYEALRQQHEALLDWVAQLEATVVDPMLQPIAVPAAATDAQVQRLRTENQELRDRLDRQQRYICQLKRALESSLEGRVPSDLLATLQTPSEANASPASIAPVPAPAEFLSPSPEPAIASPSAAPSPRKSLAAVQLPRFR</sequence>
<dbReference type="RefSeq" id="WP_208675395.1">
    <property type="nucleotide sequence ID" value="NZ_CP030139.2"/>
</dbReference>
<name>A0AAN1QLV5_SYNEL</name>
<organism evidence="3 4">
    <name type="scientific">Synechococcus elongatus PCC 11801</name>
    <dbReference type="NCBI Taxonomy" id="2219813"/>
    <lineage>
        <taxon>Bacteria</taxon>
        <taxon>Bacillati</taxon>
        <taxon>Cyanobacteriota</taxon>
        <taxon>Cyanophyceae</taxon>
        <taxon>Synechococcales</taxon>
        <taxon>Synechococcaceae</taxon>
        <taxon>Synechococcus</taxon>
    </lineage>
</organism>
<proteinExistence type="predicted"/>
<feature type="region of interest" description="Disordered" evidence="2">
    <location>
        <begin position="117"/>
        <end position="169"/>
    </location>
</feature>
<evidence type="ECO:0000313" key="4">
    <source>
        <dbReference type="Proteomes" id="UP000267249"/>
    </source>
</evidence>
<feature type="coiled-coil region" evidence="1">
    <location>
        <begin position="65"/>
        <end position="92"/>
    </location>
</feature>
<keyword evidence="1" id="KW-0175">Coiled coil</keyword>
<gene>
    <name evidence="3" type="ORF">DOP62_02760</name>
</gene>
<evidence type="ECO:0000313" key="3">
    <source>
        <dbReference type="EMBL" id="AZB71788.1"/>
    </source>
</evidence>
<feature type="compositionally biased region" description="Low complexity" evidence="2">
    <location>
        <begin position="122"/>
        <end position="131"/>
    </location>
</feature>
<dbReference type="Proteomes" id="UP000267249">
    <property type="component" value="Chromosome"/>
</dbReference>
<dbReference type="EMBL" id="CP030139">
    <property type="protein sequence ID" value="AZB71788.1"/>
    <property type="molecule type" value="Genomic_DNA"/>
</dbReference>
<reference evidence="3 4" key="1">
    <citation type="journal article" date="2018" name="Sci. Rep.">
        <title>Genome Features and Biochemical Characteristics of a Robust, Fast Growing and Naturally Transformable Cyanobacterium Synechococcus elongatus PCC 11801 Isolated from India.</title>
        <authorList>
            <person name="Jaiswal D."/>
            <person name="Sengupta A."/>
            <person name="Sohoni S."/>
            <person name="Sengupta S."/>
            <person name="Phadnavis A.G."/>
            <person name="Pakrasi H.B."/>
            <person name="Wangikar P.P."/>
        </authorList>
    </citation>
    <scope>NUCLEOTIDE SEQUENCE [LARGE SCALE GENOMIC DNA]</scope>
    <source>
        <strain evidence="3 4">PCC 11801</strain>
    </source>
</reference>
<evidence type="ECO:0000256" key="1">
    <source>
        <dbReference type="SAM" id="Coils"/>
    </source>
</evidence>
<feature type="compositionally biased region" description="Low complexity" evidence="2">
    <location>
        <begin position="145"/>
        <end position="162"/>
    </location>
</feature>
<dbReference type="AlphaFoldDB" id="A0AAN1QLV5"/>
<evidence type="ECO:0000256" key="2">
    <source>
        <dbReference type="SAM" id="MobiDB-lite"/>
    </source>
</evidence>